<evidence type="ECO:0000313" key="3">
    <source>
        <dbReference type="Proteomes" id="UP000198356"/>
    </source>
</evidence>
<organism evidence="2 3">
    <name type="scientific">Granulicella rosea</name>
    <dbReference type="NCBI Taxonomy" id="474952"/>
    <lineage>
        <taxon>Bacteria</taxon>
        <taxon>Pseudomonadati</taxon>
        <taxon>Acidobacteriota</taxon>
        <taxon>Terriglobia</taxon>
        <taxon>Terriglobales</taxon>
        <taxon>Acidobacteriaceae</taxon>
        <taxon>Granulicella</taxon>
    </lineage>
</organism>
<dbReference type="Gene3D" id="3.10.450.50">
    <property type="match status" value="1"/>
</dbReference>
<gene>
    <name evidence="2" type="ORF">SAMN05421770_10487</name>
</gene>
<dbReference type="InterPro" id="IPR037401">
    <property type="entry name" value="SnoaL-like"/>
</dbReference>
<evidence type="ECO:0000313" key="2">
    <source>
        <dbReference type="EMBL" id="SNT08334.1"/>
    </source>
</evidence>
<reference evidence="2 3" key="1">
    <citation type="submission" date="2017-06" db="EMBL/GenBank/DDBJ databases">
        <authorList>
            <person name="Kim H.J."/>
            <person name="Triplett B.A."/>
        </authorList>
    </citation>
    <scope>NUCLEOTIDE SEQUENCE [LARGE SCALE GENOMIC DNA]</scope>
    <source>
        <strain evidence="2 3">DSM 18704</strain>
    </source>
</reference>
<dbReference type="AlphaFoldDB" id="A0A239JTX9"/>
<accession>A0A239JTX9</accession>
<name>A0A239JTX9_9BACT</name>
<dbReference type="InterPro" id="IPR032710">
    <property type="entry name" value="NTF2-like_dom_sf"/>
</dbReference>
<dbReference type="EMBL" id="FZOU01000004">
    <property type="protein sequence ID" value="SNT08334.1"/>
    <property type="molecule type" value="Genomic_DNA"/>
</dbReference>
<keyword evidence="2" id="KW-0413">Isomerase</keyword>
<protein>
    <submittedName>
        <fullName evidence="2">Ketosteroid isomerase homolog</fullName>
    </submittedName>
</protein>
<dbReference type="GO" id="GO:0016853">
    <property type="term" value="F:isomerase activity"/>
    <property type="evidence" value="ECO:0007669"/>
    <property type="project" value="UniProtKB-KW"/>
</dbReference>
<feature type="domain" description="SnoaL-like" evidence="1">
    <location>
        <begin position="11"/>
        <end position="122"/>
    </location>
</feature>
<proteinExistence type="predicted"/>
<dbReference type="Proteomes" id="UP000198356">
    <property type="component" value="Unassembled WGS sequence"/>
</dbReference>
<dbReference type="Pfam" id="PF13474">
    <property type="entry name" value="SnoaL_3"/>
    <property type="match status" value="1"/>
</dbReference>
<evidence type="ECO:0000259" key="1">
    <source>
        <dbReference type="Pfam" id="PF13474"/>
    </source>
</evidence>
<dbReference type="RefSeq" id="WP_089408756.1">
    <property type="nucleotide sequence ID" value="NZ_FZOU01000004.1"/>
</dbReference>
<keyword evidence="3" id="KW-1185">Reference proteome</keyword>
<dbReference type="SUPFAM" id="SSF54427">
    <property type="entry name" value="NTF2-like"/>
    <property type="match status" value="1"/>
</dbReference>
<sequence length="134" mass="15333">MEDHASAKAEIEALMTRRCELLVKGDLVASMQMCAEEYELVLGDAPTLIGREAVMEMYRSIYAEAVFGLSFKIEDLRVCGTLAVVFMREWMTLQPHRGTEIEHFALRRLNVLECRNGTWLFVRAMAHLQPLVEL</sequence>